<proteinExistence type="predicted"/>
<organism evidence="4 5">
    <name type="scientific">Nephila pilipes</name>
    <name type="common">Giant wood spider</name>
    <name type="synonym">Nephila maculata</name>
    <dbReference type="NCBI Taxonomy" id="299642"/>
    <lineage>
        <taxon>Eukaryota</taxon>
        <taxon>Metazoa</taxon>
        <taxon>Ecdysozoa</taxon>
        <taxon>Arthropoda</taxon>
        <taxon>Chelicerata</taxon>
        <taxon>Arachnida</taxon>
        <taxon>Araneae</taxon>
        <taxon>Araneomorphae</taxon>
        <taxon>Entelegynae</taxon>
        <taxon>Araneoidea</taxon>
        <taxon>Nephilidae</taxon>
        <taxon>Nephila</taxon>
    </lineage>
</organism>
<dbReference type="Proteomes" id="UP000887013">
    <property type="component" value="Unassembled WGS sequence"/>
</dbReference>
<protein>
    <submittedName>
        <fullName evidence="4">Tantalus domain-containing protein</fullName>
    </submittedName>
</protein>
<dbReference type="EMBL" id="BMAW01087367">
    <property type="protein sequence ID" value="GFS29366.1"/>
    <property type="molecule type" value="Genomic_DNA"/>
</dbReference>
<gene>
    <name evidence="4" type="primary">AVEN_250739_1</name>
    <name evidence="4" type="ORF">NPIL_586411</name>
</gene>
<evidence type="ECO:0000313" key="5">
    <source>
        <dbReference type="Proteomes" id="UP000887013"/>
    </source>
</evidence>
<accession>A0A8X6J2U6</accession>
<sequence>MTEKKTKRDKKLSIEELYQNKNFVPPKEKNLETIFEEPRKSKDGAAILTSVRKYKRYLHFDPTENKIQKRKLKAKKCVNRLKTNKLRTRSSSKIAKCEDISFFLESIGESSDSDMDTTHKAEKQPSEKDKTATTVTERAETMSSGDIETESAQNITEICDFASAAVHSQETCDSSKPTSDLQVPESQQSTNTKNLHTELKEDTSSESSEEPVERSSFRSSCIVN</sequence>
<name>A0A8X6J2U6_NEPPI</name>
<feature type="region of interest" description="Disordered" evidence="2">
    <location>
        <begin position="169"/>
        <end position="224"/>
    </location>
</feature>
<feature type="domain" description="Tantalus-like" evidence="3">
    <location>
        <begin position="3"/>
        <end position="53"/>
    </location>
</feature>
<reference evidence="4" key="1">
    <citation type="submission" date="2020-08" db="EMBL/GenBank/DDBJ databases">
        <title>Multicomponent nature underlies the extraordinary mechanical properties of spider dragline silk.</title>
        <authorList>
            <person name="Kono N."/>
            <person name="Nakamura H."/>
            <person name="Mori M."/>
            <person name="Yoshida Y."/>
            <person name="Ohtoshi R."/>
            <person name="Malay A.D."/>
            <person name="Moran D.A.P."/>
            <person name="Tomita M."/>
            <person name="Numata K."/>
            <person name="Arakawa K."/>
        </authorList>
    </citation>
    <scope>NUCLEOTIDE SEQUENCE</scope>
</reference>
<dbReference type="AlphaFoldDB" id="A0A8X6J2U6"/>
<dbReference type="Pfam" id="PF15386">
    <property type="entry name" value="Tantalus"/>
    <property type="match status" value="1"/>
</dbReference>
<evidence type="ECO:0000256" key="2">
    <source>
        <dbReference type="SAM" id="MobiDB-lite"/>
    </source>
</evidence>
<evidence type="ECO:0000259" key="3">
    <source>
        <dbReference type="Pfam" id="PF15386"/>
    </source>
</evidence>
<feature type="compositionally biased region" description="Polar residues" evidence="2">
    <location>
        <begin position="169"/>
        <end position="194"/>
    </location>
</feature>
<evidence type="ECO:0000313" key="4">
    <source>
        <dbReference type="EMBL" id="GFS29366.1"/>
    </source>
</evidence>
<feature type="region of interest" description="Disordered" evidence="2">
    <location>
        <begin position="109"/>
        <end position="151"/>
    </location>
</feature>
<evidence type="ECO:0000256" key="1">
    <source>
        <dbReference type="ARBA" id="ARBA00022553"/>
    </source>
</evidence>
<comment type="caution">
    <text evidence="4">The sequence shown here is derived from an EMBL/GenBank/DDBJ whole genome shotgun (WGS) entry which is preliminary data.</text>
</comment>
<keyword evidence="5" id="KW-1185">Reference proteome</keyword>
<keyword evidence="1" id="KW-0597">Phosphoprotein</keyword>
<dbReference type="OrthoDB" id="6163216at2759"/>
<dbReference type="InterPro" id="IPR028149">
    <property type="entry name" value="Tantalus-like"/>
</dbReference>
<feature type="compositionally biased region" description="Polar residues" evidence="2">
    <location>
        <begin position="132"/>
        <end position="151"/>
    </location>
</feature>
<feature type="compositionally biased region" description="Basic and acidic residues" evidence="2">
    <location>
        <begin position="116"/>
        <end position="131"/>
    </location>
</feature>